<proteinExistence type="predicted"/>
<dbReference type="AlphaFoldDB" id="A0A0D9W690"/>
<organism evidence="2 3">
    <name type="scientific">Leersia perrieri</name>
    <dbReference type="NCBI Taxonomy" id="77586"/>
    <lineage>
        <taxon>Eukaryota</taxon>
        <taxon>Viridiplantae</taxon>
        <taxon>Streptophyta</taxon>
        <taxon>Embryophyta</taxon>
        <taxon>Tracheophyta</taxon>
        <taxon>Spermatophyta</taxon>
        <taxon>Magnoliopsida</taxon>
        <taxon>Liliopsida</taxon>
        <taxon>Poales</taxon>
        <taxon>Poaceae</taxon>
        <taxon>BOP clade</taxon>
        <taxon>Oryzoideae</taxon>
        <taxon>Oryzeae</taxon>
        <taxon>Oryzinae</taxon>
        <taxon>Leersia</taxon>
    </lineage>
</organism>
<dbReference type="Gramene" id="LPERR04G12820.1">
    <property type="protein sequence ID" value="LPERR04G12820.1"/>
    <property type="gene ID" value="LPERR04G12820"/>
</dbReference>
<reference evidence="2" key="3">
    <citation type="submission" date="2015-04" db="UniProtKB">
        <authorList>
            <consortium name="EnsemblPlants"/>
        </authorList>
    </citation>
    <scope>IDENTIFICATION</scope>
</reference>
<accession>A0A0D9W690</accession>
<evidence type="ECO:0000313" key="2">
    <source>
        <dbReference type="EnsemblPlants" id="LPERR04G12820.1"/>
    </source>
</evidence>
<evidence type="ECO:0000313" key="3">
    <source>
        <dbReference type="Proteomes" id="UP000032180"/>
    </source>
</evidence>
<reference evidence="2 3" key="1">
    <citation type="submission" date="2012-08" db="EMBL/GenBank/DDBJ databases">
        <title>Oryza genome evolution.</title>
        <authorList>
            <person name="Wing R.A."/>
        </authorList>
    </citation>
    <scope>NUCLEOTIDE SEQUENCE</scope>
</reference>
<dbReference type="EnsemblPlants" id="LPERR04G12820.1">
    <property type="protein sequence ID" value="LPERR04G12820.1"/>
    <property type="gene ID" value="LPERR04G12820"/>
</dbReference>
<keyword evidence="3" id="KW-1185">Reference proteome</keyword>
<dbReference type="Proteomes" id="UP000032180">
    <property type="component" value="Chromosome 4"/>
</dbReference>
<sequence>MHSMPLAVPSRVPTQGYLPQFAPRRGETYKPSNAGVPDPPRTQPSLQIGRRLTTSSEQQPRLHLVT</sequence>
<feature type="region of interest" description="Disordered" evidence="1">
    <location>
        <begin position="1"/>
        <end position="66"/>
    </location>
</feature>
<evidence type="ECO:0000256" key="1">
    <source>
        <dbReference type="SAM" id="MobiDB-lite"/>
    </source>
</evidence>
<dbReference type="HOGENOM" id="CLU_2834818_0_0_1"/>
<name>A0A0D9W690_9ORYZ</name>
<protein>
    <submittedName>
        <fullName evidence="2">Uncharacterized protein</fullName>
    </submittedName>
</protein>
<reference evidence="3" key="2">
    <citation type="submission" date="2013-12" db="EMBL/GenBank/DDBJ databases">
        <authorList>
            <person name="Yu Y."/>
            <person name="Lee S."/>
            <person name="de Baynast K."/>
            <person name="Wissotski M."/>
            <person name="Liu L."/>
            <person name="Talag J."/>
            <person name="Goicoechea J."/>
            <person name="Angelova A."/>
            <person name="Jetty R."/>
            <person name="Kudrna D."/>
            <person name="Golser W."/>
            <person name="Rivera L."/>
            <person name="Zhang J."/>
            <person name="Wing R."/>
        </authorList>
    </citation>
    <scope>NUCLEOTIDE SEQUENCE</scope>
</reference>